<accession>A0A8T1WL12</accession>
<comment type="caution">
    <text evidence="4">The sequence shown here is derived from an EMBL/GenBank/DDBJ whole genome shotgun (WGS) entry which is preliminary data.</text>
</comment>
<feature type="signal peptide" evidence="2">
    <location>
        <begin position="1"/>
        <end position="20"/>
    </location>
</feature>
<dbReference type="EMBL" id="JAGDFM010000006">
    <property type="protein sequence ID" value="KAG7393114.1"/>
    <property type="molecule type" value="Genomic_DNA"/>
</dbReference>
<dbReference type="InterPro" id="IPR003877">
    <property type="entry name" value="SPRY_dom"/>
</dbReference>
<protein>
    <recommendedName>
        <fullName evidence="3">B30.2/SPRY domain-containing protein</fullName>
    </recommendedName>
</protein>
<name>A0A8T1WL12_9STRA</name>
<evidence type="ECO:0000256" key="1">
    <source>
        <dbReference type="SAM" id="MobiDB-lite"/>
    </source>
</evidence>
<evidence type="ECO:0000313" key="5">
    <source>
        <dbReference type="Proteomes" id="UP000694044"/>
    </source>
</evidence>
<sequence length="221" mass="23532">MLQALASFQLLIASASVATASERKLTSASDGTCRSGQCLHGKRTRVLRHLYFTSGRHYWEVLVERMADPRGVVVGVAPSEAFEAGATDEAVEYAATGVIVHSGVEICRAQAFAAGDTVGVYLDMNTKQVAFFLNDEAQLDPNEVEADSTADEGETTRSGIEDGVSAAIEPELEMKAPAYSVDARRVSWYSFGARTVFAAIGVSSNADSLVVVGSQLPDGYR</sequence>
<evidence type="ECO:0000256" key="2">
    <source>
        <dbReference type="SAM" id="SignalP"/>
    </source>
</evidence>
<feature type="domain" description="B30.2/SPRY" evidence="3">
    <location>
        <begin position="1"/>
        <end position="190"/>
    </location>
</feature>
<organism evidence="4 5">
    <name type="scientific">Phytophthora pseudosyringae</name>
    <dbReference type="NCBI Taxonomy" id="221518"/>
    <lineage>
        <taxon>Eukaryota</taxon>
        <taxon>Sar</taxon>
        <taxon>Stramenopiles</taxon>
        <taxon>Oomycota</taxon>
        <taxon>Peronosporomycetes</taxon>
        <taxon>Peronosporales</taxon>
        <taxon>Peronosporaceae</taxon>
        <taxon>Phytophthora</taxon>
    </lineage>
</organism>
<dbReference type="PANTHER" id="PTHR12245:SF5">
    <property type="entry name" value="SPRY DOMAIN-CONTAINING SOCS BOX PROTEIN 3"/>
    <property type="match status" value="1"/>
</dbReference>
<dbReference type="OrthoDB" id="295536at2759"/>
<keyword evidence="2" id="KW-0732">Signal</keyword>
<feature type="chain" id="PRO_5035767894" description="B30.2/SPRY domain-containing protein" evidence="2">
    <location>
        <begin position="21"/>
        <end position="221"/>
    </location>
</feature>
<evidence type="ECO:0000259" key="3">
    <source>
        <dbReference type="PROSITE" id="PS50188"/>
    </source>
</evidence>
<keyword evidence="5" id="KW-1185">Reference proteome</keyword>
<dbReference type="InterPro" id="IPR050672">
    <property type="entry name" value="FBXO45-Fsn/SPSB_families"/>
</dbReference>
<dbReference type="Pfam" id="PF00622">
    <property type="entry name" value="SPRY"/>
    <property type="match status" value="1"/>
</dbReference>
<dbReference type="PANTHER" id="PTHR12245">
    <property type="entry name" value="SPRY DOMAIN CONTAINING SOCS BOX PROTEIN"/>
    <property type="match status" value="1"/>
</dbReference>
<proteinExistence type="predicted"/>
<gene>
    <name evidence="4" type="ORF">PHYPSEUDO_012450</name>
</gene>
<dbReference type="AlphaFoldDB" id="A0A8T1WL12"/>
<feature type="region of interest" description="Disordered" evidence="1">
    <location>
        <begin position="143"/>
        <end position="162"/>
    </location>
</feature>
<dbReference type="Proteomes" id="UP000694044">
    <property type="component" value="Unassembled WGS sequence"/>
</dbReference>
<reference evidence="4" key="1">
    <citation type="submission" date="2021-02" db="EMBL/GenBank/DDBJ databases">
        <authorList>
            <person name="Palmer J.M."/>
        </authorList>
    </citation>
    <scope>NUCLEOTIDE SEQUENCE</scope>
    <source>
        <strain evidence="4">SCRP734</strain>
    </source>
</reference>
<dbReference type="CDD" id="cd11709">
    <property type="entry name" value="SPRY"/>
    <property type="match status" value="1"/>
</dbReference>
<feature type="compositionally biased region" description="Acidic residues" evidence="1">
    <location>
        <begin position="143"/>
        <end position="153"/>
    </location>
</feature>
<evidence type="ECO:0000313" key="4">
    <source>
        <dbReference type="EMBL" id="KAG7393114.1"/>
    </source>
</evidence>
<dbReference type="PROSITE" id="PS50188">
    <property type="entry name" value="B302_SPRY"/>
    <property type="match status" value="1"/>
</dbReference>
<dbReference type="InterPro" id="IPR001870">
    <property type="entry name" value="B30.2/SPRY"/>
</dbReference>